<gene>
    <name evidence="2" type="ORF">C6Y53_09675</name>
</gene>
<proteinExistence type="predicted"/>
<dbReference type="AlphaFoldDB" id="A0A2S0MV11"/>
<accession>A0A2S0MV11</accession>
<dbReference type="InterPro" id="IPR001584">
    <property type="entry name" value="Integrase_cat-core"/>
</dbReference>
<dbReference type="EMBL" id="CP027665">
    <property type="protein sequence ID" value="AVO39729.1"/>
    <property type="molecule type" value="Genomic_DNA"/>
</dbReference>
<name>A0A2S0MV11_9RHOB</name>
<dbReference type="Proteomes" id="UP000237655">
    <property type="component" value="Chromosome"/>
</dbReference>
<organism evidence="2 3">
    <name type="scientific">Pukyongiella litopenaei</name>
    <dbReference type="NCBI Taxonomy" id="2605946"/>
    <lineage>
        <taxon>Bacteria</taxon>
        <taxon>Pseudomonadati</taxon>
        <taxon>Pseudomonadota</taxon>
        <taxon>Alphaproteobacteria</taxon>
        <taxon>Rhodobacterales</taxon>
        <taxon>Paracoccaceae</taxon>
        <taxon>Pukyongiella</taxon>
    </lineage>
</organism>
<sequence length="41" mass="5135">MKDEFYEIAFRKNLYRSVEELQTDLDIWLDKYNEQRPHSGR</sequence>
<dbReference type="KEGG" id="thas:C6Y53_09675"/>
<reference evidence="3" key="1">
    <citation type="submission" date="2018-03" db="EMBL/GenBank/DDBJ databases">
        <title>Genomic analysis of the strain SH-1 isolated from shrimp intestine.</title>
        <authorList>
            <person name="Kim Y.-S."/>
            <person name="Kim S.-E."/>
            <person name="Kim K.-H."/>
        </authorList>
    </citation>
    <scope>NUCLEOTIDE SEQUENCE [LARGE SCALE GENOMIC DNA]</scope>
    <source>
        <strain evidence="3">SH-1</strain>
    </source>
</reference>
<evidence type="ECO:0000313" key="2">
    <source>
        <dbReference type="EMBL" id="AVO39729.1"/>
    </source>
</evidence>
<dbReference type="Pfam" id="PF13683">
    <property type="entry name" value="rve_3"/>
    <property type="match status" value="1"/>
</dbReference>
<evidence type="ECO:0000259" key="1">
    <source>
        <dbReference type="Pfam" id="PF13683"/>
    </source>
</evidence>
<keyword evidence="3" id="KW-1185">Reference proteome</keyword>
<protein>
    <submittedName>
        <fullName evidence="2">Transposase</fullName>
    </submittedName>
</protein>
<evidence type="ECO:0000313" key="3">
    <source>
        <dbReference type="Proteomes" id="UP000237655"/>
    </source>
</evidence>
<feature type="domain" description="Integrase catalytic" evidence="1">
    <location>
        <begin position="7"/>
        <end position="40"/>
    </location>
</feature>
<dbReference type="GO" id="GO:0015074">
    <property type="term" value="P:DNA integration"/>
    <property type="evidence" value="ECO:0007669"/>
    <property type="project" value="InterPro"/>
</dbReference>